<accession>A0A381RQH0</accession>
<dbReference type="GO" id="GO:0008360">
    <property type="term" value="P:regulation of cell shape"/>
    <property type="evidence" value="ECO:0007669"/>
    <property type="project" value="UniProtKB-KW"/>
</dbReference>
<proteinExistence type="predicted"/>
<feature type="transmembrane region" description="Helical" evidence="7">
    <location>
        <begin position="124"/>
        <end position="147"/>
    </location>
</feature>
<evidence type="ECO:0000256" key="3">
    <source>
        <dbReference type="ARBA" id="ARBA00022692"/>
    </source>
</evidence>
<dbReference type="Pfam" id="PF04093">
    <property type="entry name" value="MreD"/>
    <property type="match status" value="1"/>
</dbReference>
<name>A0A381RQH0_9ZZZZ</name>
<evidence type="ECO:0000256" key="2">
    <source>
        <dbReference type="ARBA" id="ARBA00022475"/>
    </source>
</evidence>
<gene>
    <name evidence="8" type="ORF">METZ01_LOCUS43957</name>
</gene>
<dbReference type="InterPro" id="IPR007227">
    <property type="entry name" value="Cell_shape_determining_MreD"/>
</dbReference>
<evidence type="ECO:0000256" key="5">
    <source>
        <dbReference type="ARBA" id="ARBA00022989"/>
    </source>
</evidence>
<evidence type="ECO:0000256" key="7">
    <source>
        <dbReference type="SAM" id="Phobius"/>
    </source>
</evidence>
<dbReference type="AlphaFoldDB" id="A0A381RQH0"/>
<sequence>MIYSLVGVFSLQFILADFLSINGIRPDFVLIYILYIGLHHGSFPSVIVGFFLGLLVDFTGVGSFFGLTSLTYVITGYLSGFLHGKYYKMIPTYYHLTWLGIILFHFFIYSFIRYQDLFETTMTVFWLKWILTSGYTLGFLAIFQMIIPLQQDD</sequence>
<evidence type="ECO:0000256" key="6">
    <source>
        <dbReference type="ARBA" id="ARBA00023136"/>
    </source>
</evidence>
<feature type="transmembrane region" description="Helical" evidence="7">
    <location>
        <begin position="30"/>
        <end position="56"/>
    </location>
</feature>
<evidence type="ECO:0000256" key="1">
    <source>
        <dbReference type="ARBA" id="ARBA00004651"/>
    </source>
</evidence>
<keyword evidence="4" id="KW-0133">Cell shape</keyword>
<feature type="transmembrane region" description="Helical" evidence="7">
    <location>
        <begin position="63"/>
        <end position="81"/>
    </location>
</feature>
<evidence type="ECO:0008006" key="9">
    <source>
        <dbReference type="Google" id="ProtNLM"/>
    </source>
</evidence>
<keyword evidence="5 7" id="KW-1133">Transmembrane helix</keyword>
<evidence type="ECO:0000313" key="8">
    <source>
        <dbReference type="EMBL" id="SUZ91103.1"/>
    </source>
</evidence>
<dbReference type="GO" id="GO:0005886">
    <property type="term" value="C:plasma membrane"/>
    <property type="evidence" value="ECO:0007669"/>
    <property type="project" value="UniProtKB-SubCell"/>
</dbReference>
<dbReference type="EMBL" id="UINC01001948">
    <property type="protein sequence ID" value="SUZ91103.1"/>
    <property type="molecule type" value="Genomic_DNA"/>
</dbReference>
<keyword evidence="2" id="KW-1003">Cell membrane</keyword>
<reference evidence="8" key="1">
    <citation type="submission" date="2018-05" db="EMBL/GenBank/DDBJ databases">
        <authorList>
            <person name="Lanie J.A."/>
            <person name="Ng W.-L."/>
            <person name="Kazmierczak K.M."/>
            <person name="Andrzejewski T.M."/>
            <person name="Davidsen T.M."/>
            <person name="Wayne K.J."/>
            <person name="Tettelin H."/>
            <person name="Glass J.I."/>
            <person name="Rusch D."/>
            <person name="Podicherti R."/>
            <person name="Tsui H.-C.T."/>
            <person name="Winkler M.E."/>
        </authorList>
    </citation>
    <scope>NUCLEOTIDE SEQUENCE</scope>
</reference>
<keyword evidence="3 7" id="KW-0812">Transmembrane</keyword>
<protein>
    <recommendedName>
        <fullName evidence="9">Rod shape-determining protein MreD</fullName>
    </recommendedName>
</protein>
<evidence type="ECO:0000256" key="4">
    <source>
        <dbReference type="ARBA" id="ARBA00022960"/>
    </source>
</evidence>
<comment type="subcellular location">
    <subcellularLocation>
        <location evidence="1">Cell membrane</location>
        <topology evidence="1">Multi-pass membrane protein</topology>
    </subcellularLocation>
</comment>
<keyword evidence="6 7" id="KW-0472">Membrane</keyword>
<feature type="transmembrane region" description="Helical" evidence="7">
    <location>
        <begin position="93"/>
        <end position="112"/>
    </location>
</feature>
<organism evidence="8">
    <name type="scientific">marine metagenome</name>
    <dbReference type="NCBI Taxonomy" id="408172"/>
    <lineage>
        <taxon>unclassified sequences</taxon>
        <taxon>metagenomes</taxon>
        <taxon>ecological metagenomes</taxon>
    </lineage>
</organism>